<accession>A0A0F9MAG9</accession>
<reference evidence="1" key="1">
    <citation type="journal article" date="2015" name="Nature">
        <title>Complex archaea that bridge the gap between prokaryotes and eukaryotes.</title>
        <authorList>
            <person name="Spang A."/>
            <person name="Saw J.H."/>
            <person name="Jorgensen S.L."/>
            <person name="Zaremba-Niedzwiedzka K."/>
            <person name="Martijn J."/>
            <person name="Lind A.E."/>
            <person name="van Eijk R."/>
            <person name="Schleper C."/>
            <person name="Guy L."/>
            <person name="Ettema T.J."/>
        </authorList>
    </citation>
    <scope>NUCLEOTIDE SEQUENCE</scope>
</reference>
<name>A0A0F9MAG9_9ZZZZ</name>
<proteinExistence type="predicted"/>
<dbReference type="AlphaFoldDB" id="A0A0F9MAG9"/>
<sequence>MTDDKSICFYFGCWNRPGHYLHRPGGASCRDYQEEQRLTHFGKGDHRHHLDGTLAPRKSNRTGKLCWIGQDDKDDSDHIRYRSEEYPEGQFLIHHLDNGFTAMQWWDRNQGDTRGACNSTILLKGEHAGGDMLMALHEHFPHVAENLKKAGIALDEVR</sequence>
<gene>
    <name evidence="1" type="ORF">LCGC14_1179310</name>
</gene>
<evidence type="ECO:0000313" key="1">
    <source>
        <dbReference type="EMBL" id="KKM96316.1"/>
    </source>
</evidence>
<organism evidence="1">
    <name type="scientific">marine sediment metagenome</name>
    <dbReference type="NCBI Taxonomy" id="412755"/>
    <lineage>
        <taxon>unclassified sequences</taxon>
        <taxon>metagenomes</taxon>
        <taxon>ecological metagenomes</taxon>
    </lineage>
</organism>
<comment type="caution">
    <text evidence="1">The sequence shown here is derived from an EMBL/GenBank/DDBJ whole genome shotgun (WGS) entry which is preliminary data.</text>
</comment>
<protein>
    <submittedName>
        <fullName evidence="1">Uncharacterized protein</fullName>
    </submittedName>
</protein>
<dbReference type="EMBL" id="LAZR01005897">
    <property type="protein sequence ID" value="KKM96316.1"/>
    <property type="molecule type" value="Genomic_DNA"/>
</dbReference>